<feature type="signal peptide" evidence="1">
    <location>
        <begin position="1"/>
        <end position="21"/>
    </location>
</feature>
<feature type="chain" id="PRO_5015490847" evidence="1">
    <location>
        <begin position="22"/>
        <end position="162"/>
    </location>
</feature>
<dbReference type="EMBL" id="MSCH01000003">
    <property type="protein sequence ID" value="PQJ54367.1"/>
    <property type="molecule type" value="Genomic_DNA"/>
</dbReference>
<accession>A0A2S7UWQ0</accession>
<comment type="caution">
    <text evidence="2">The sequence shown here is derived from an EMBL/GenBank/DDBJ whole genome shotgun (WGS) entry which is preliminary data.</text>
</comment>
<evidence type="ECO:0000313" key="3">
    <source>
        <dbReference type="Proteomes" id="UP000239007"/>
    </source>
</evidence>
<dbReference type="OrthoDB" id="6400637at2"/>
<dbReference type="RefSeq" id="WP_105052882.1">
    <property type="nucleotide sequence ID" value="NZ_BMYG01000001.1"/>
</dbReference>
<gene>
    <name evidence="2" type="ORF">BTO11_12335</name>
</gene>
<dbReference type="AlphaFoldDB" id="A0A2S7UWQ0"/>
<organism evidence="2 3">
    <name type="scientific">Psychrosphaera saromensis</name>
    <dbReference type="NCBI Taxonomy" id="716813"/>
    <lineage>
        <taxon>Bacteria</taxon>
        <taxon>Pseudomonadati</taxon>
        <taxon>Pseudomonadota</taxon>
        <taxon>Gammaproteobacteria</taxon>
        <taxon>Alteromonadales</taxon>
        <taxon>Pseudoalteromonadaceae</taxon>
        <taxon>Psychrosphaera</taxon>
    </lineage>
</organism>
<proteinExistence type="predicted"/>
<sequence length="162" mass="17638">MKKTILVIATTSLLMATTAMAAVIDKKAIRAADANIAEQVAVMKSDCGNTSLEVNVVWDDVKGMIKTNKDALKSDNYKGVWVLSHTGERTVAALEAMSKICKTDADYKEELAKVTNIIVKPKAKFDDSKSAFSFAETTITIESGHRMTRSASDFITPIKSLF</sequence>
<keyword evidence="1" id="KW-0732">Signal</keyword>
<evidence type="ECO:0000256" key="1">
    <source>
        <dbReference type="SAM" id="SignalP"/>
    </source>
</evidence>
<evidence type="ECO:0000313" key="2">
    <source>
        <dbReference type="EMBL" id="PQJ54367.1"/>
    </source>
</evidence>
<name>A0A2S7UWQ0_9GAMM</name>
<dbReference type="Proteomes" id="UP000239007">
    <property type="component" value="Unassembled WGS sequence"/>
</dbReference>
<protein>
    <submittedName>
        <fullName evidence="2">Uncharacterized protein</fullName>
    </submittedName>
</protein>
<reference evidence="2 3" key="1">
    <citation type="submission" date="2016-12" db="EMBL/GenBank/DDBJ databases">
        <title>Diversity of luminous bacteria.</title>
        <authorList>
            <person name="Yoshizawa S."/>
            <person name="Kogure K."/>
        </authorList>
    </citation>
    <scope>NUCLEOTIDE SEQUENCE [LARGE SCALE GENOMIC DNA]</scope>
    <source>
        <strain evidence="2 3">SA4-48</strain>
    </source>
</reference>
<keyword evidence="3" id="KW-1185">Reference proteome</keyword>